<dbReference type="InterPro" id="IPR036249">
    <property type="entry name" value="Thioredoxin-like_sf"/>
</dbReference>
<dbReference type="EMBL" id="AJIL01000245">
    <property type="protein sequence ID" value="KNE90614.1"/>
    <property type="molecule type" value="Genomic_DNA"/>
</dbReference>
<feature type="domain" description="Thioredoxin" evidence="2">
    <location>
        <begin position="25"/>
        <end position="75"/>
    </location>
</feature>
<evidence type="ECO:0000313" key="4">
    <source>
        <dbReference type="Proteomes" id="UP000054564"/>
    </source>
</evidence>
<proteinExistence type="inferred from homology"/>
<organism evidence="3 4">
    <name type="scientific">Puccinia striiformis f. sp. tritici PST-78</name>
    <dbReference type="NCBI Taxonomy" id="1165861"/>
    <lineage>
        <taxon>Eukaryota</taxon>
        <taxon>Fungi</taxon>
        <taxon>Dikarya</taxon>
        <taxon>Basidiomycota</taxon>
        <taxon>Pucciniomycotina</taxon>
        <taxon>Pucciniomycetes</taxon>
        <taxon>Pucciniales</taxon>
        <taxon>Pucciniaceae</taxon>
        <taxon>Puccinia</taxon>
    </lineage>
</organism>
<evidence type="ECO:0000313" key="3">
    <source>
        <dbReference type="EMBL" id="KNE90614.1"/>
    </source>
</evidence>
<dbReference type="PANTHER" id="PTHR12452:SF0">
    <property type="entry name" value="THIOREDOXIN DOMAIN-CONTAINING PROTEIN 17"/>
    <property type="match status" value="1"/>
</dbReference>
<keyword evidence="4" id="KW-1185">Reference proteome</keyword>
<evidence type="ECO:0000259" key="2">
    <source>
        <dbReference type="Pfam" id="PF06110"/>
    </source>
</evidence>
<sequence>MLLLPDNLTTPSSTHSTRTTSFTIEEIDKLVQFITTHQQSDDITLIFWSSRDSQSGKMWCPDCEEMEINLQNVIKYRELDAIDSPQKAVTDSVKKNKKPQLPFLVYIYVGDRDQWRSAENPFRLSPWNLTKIPTVLKLAPTISSSDNSTKDQISFQEEKLIEKEAIDFKKLLDFLS</sequence>
<accession>A0A0L0UV37</accession>
<evidence type="ECO:0000256" key="1">
    <source>
        <dbReference type="ARBA" id="ARBA00008987"/>
    </source>
</evidence>
<dbReference type="Pfam" id="PF06110">
    <property type="entry name" value="TXD17-like_Trx"/>
    <property type="match status" value="2"/>
</dbReference>
<comment type="similarity">
    <text evidence="1">Belongs to the thioredoxin family.</text>
</comment>
<dbReference type="PANTHER" id="PTHR12452">
    <property type="entry name" value="42-9-9 PROTEIN-RELATED"/>
    <property type="match status" value="1"/>
</dbReference>
<dbReference type="OrthoDB" id="78947at2759"/>
<dbReference type="Proteomes" id="UP000054564">
    <property type="component" value="Unassembled WGS sequence"/>
</dbReference>
<dbReference type="SUPFAM" id="SSF52833">
    <property type="entry name" value="Thioredoxin-like"/>
    <property type="match status" value="1"/>
</dbReference>
<dbReference type="AlphaFoldDB" id="A0A0L0UV37"/>
<dbReference type="Gene3D" id="3.40.30.10">
    <property type="entry name" value="Glutaredoxin"/>
    <property type="match status" value="1"/>
</dbReference>
<dbReference type="GO" id="GO:0005829">
    <property type="term" value="C:cytosol"/>
    <property type="evidence" value="ECO:0007669"/>
    <property type="project" value="TreeGrafter"/>
</dbReference>
<dbReference type="InterPro" id="IPR010357">
    <property type="entry name" value="TXNDC17_dom"/>
</dbReference>
<gene>
    <name evidence="3" type="ORF">PSTG_15932</name>
</gene>
<reference evidence="4" key="1">
    <citation type="submission" date="2014-03" db="EMBL/GenBank/DDBJ databases">
        <title>The Genome Sequence of Puccinia striiformis f. sp. tritici PST-78.</title>
        <authorList>
            <consortium name="The Broad Institute Genome Sequencing Platform"/>
            <person name="Cuomo C."/>
            <person name="Hulbert S."/>
            <person name="Chen X."/>
            <person name="Walker B."/>
            <person name="Young S.K."/>
            <person name="Zeng Q."/>
            <person name="Gargeya S."/>
            <person name="Fitzgerald M."/>
            <person name="Haas B."/>
            <person name="Abouelleil A."/>
            <person name="Alvarado L."/>
            <person name="Arachchi H.M."/>
            <person name="Berlin A.M."/>
            <person name="Chapman S.B."/>
            <person name="Goldberg J."/>
            <person name="Griggs A."/>
            <person name="Gujja S."/>
            <person name="Hansen M."/>
            <person name="Howarth C."/>
            <person name="Imamovic A."/>
            <person name="Larimer J."/>
            <person name="McCowan C."/>
            <person name="Montmayeur A."/>
            <person name="Murphy C."/>
            <person name="Neiman D."/>
            <person name="Pearson M."/>
            <person name="Priest M."/>
            <person name="Roberts A."/>
            <person name="Saif S."/>
            <person name="Shea T."/>
            <person name="Sisk P."/>
            <person name="Sykes S."/>
            <person name="Wortman J."/>
            <person name="Nusbaum C."/>
            <person name="Birren B."/>
        </authorList>
    </citation>
    <scope>NUCLEOTIDE SEQUENCE [LARGE SCALE GENOMIC DNA]</scope>
    <source>
        <strain evidence="4">race PST-78</strain>
    </source>
</reference>
<dbReference type="InterPro" id="IPR045108">
    <property type="entry name" value="TXNDC17-like"/>
</dbReference>
<protein>
    <recommendedName>
        <fullName evidence="2">Thioredoxin domain-containing protein</fullName>
    </recommendedName>
</protein>
<dbReference type="GO" id="GO:0047134">
    <property type="term" value="F:protein-disulfide reductase [NAD(P)H] activity"/>
    <property type="evidence" value="ECO:0007669"/>
    <property type="project" value="InterPro"/>
</dbReference>
<comment type="caution">
    <text evidence="3">The sequence shown here is derived from an EMBL/GenBank/DDBJ whole genome shotgun (WGS) entry which is preliminary data.</text>
</comment>
<dbReference type="STRING" id="1165861.A0A0L0UV37"/>
<name>A0A0L0UV37_9BASI</name>
<feature type="domain" description="Thioredoxin" evidence="2">
    <location>
        <begin position="98"/>
        <end position="139"/>
    </location>
</feature>